<evidence type="ECO:0000256" key="1">
    <source>
        <dbReference type="SAM" id="SignalP"/>
    </source>
</evidence>
<gene>
    <name evidence="3" type="ORF">DFR75_108189</name>
</gene>
<evidence type="ECO:0000313" key="3">
    <source>
        <dbReference type="EMBL" id="TDP31584.1"/>
    </source>
</evidence>
<accession>A0A4R6P1L8</accession>
<evidence type="ECO:0000259" key="2">
    <source>
        <dbReference type="Pfam" id="PF26526"/>
    </source>
</evidence>
<feature type="chain" id="PRO_5020797303" description="DUF8175 domain-containing protein" evidence="1">
    <location>
        <begin position="28"/>
        <end position="213"/>
    </location>
</feature>
<feature type="signal peptide" evidence="1">
    <location>
        <begin position="1"/>
        <end position="27"/>
    </location>
</feature>
<reference evidence="3 4" key="1">
    <citation type="submission" date="2019-03" db="EMBL/GenBank/DDBJ databases">
        <title>Genomic Encyclopedia of Type Strains, Phase IV (KMG-IV): sequencing the most valuable type-strain genomes for metagenomic binning, comparative biology and taxonomic classification.</title>
        <authorList>
            <person name="Goeker M."/>
        </authorList>
    </citation>
    <scope>NUCLEOTIDE SEQUENCE [LARGE SCALE GENOMIC DNA]</scope>
    <source>
        <strain evidence="3 4">DSM 44496</strain>
    </source>
</reference>
<feature type="domain" description="DUF8175" evidence="2">
    <location>
        <begin position="22"/>
        <end position="203"/>
    </location>
</feature>
<dbReference type="EMBL" id="SNXK01000008">
    <property type="protein sequence ID" value="TDP31584.1"/>
    <property type="molecule type" value="Genomic_DNA"/>
</dbReference>
<evidence type="ECO:0000313" key="4">
    <source>
        <dbReference type="Proteomes" id="UP000295087"/>
    </source>
</evidence>
<name>A0A4R6P1L8_NOCIG</name>
<dbReference type="Pfam" id="PF26526">
    <property type="entry name" value="DUF8175"/>
    <property type="match status" value="1"/>
</dbReference>
<keyword evidence="4" id="KW-1185">Reference proteome</keyword>
<protein>
    <recommendedName>
        <fullName evidence="2">DUF8175 domain-containing protein</fullName>
    </recommendedName>
</protein>
<organism evidence="3 4">
    <name type="scientific">Nocardia ignorata</name>
    <dbReference type="NCBI Taxonomy" id="145285"/>
    <lineage>
        <taxon>Bacteria</taxon>
        <taxon>Bacillati</taxon>
        <taxon>Actinomycetota</taxon>
        <taxon>Actinomycetes</taxon>
        <taxon>Mycobacteriales</taxon>
        <taxon>Nocardiaceae</taxon>
        <taxon>Nocardia</taxon>
    </lineage>
</organism>
<proteinExistence type="predicted"/>
<sequence>MPQKLSILGSRTLTAWIVLAAAGTATACGGTEPGEDQRLPVANTAEQLVPTGLSWRTYQGIDLPTAVEGPRVVDGATATDFDRSPAGAALAAIHTTVRISVAPDGQWAAVGQRMIAPGPGRDAWATARAQISIPTPATDAVPKILGYVVAAYTDTEAQIQTYSIYPDNSTTRNTATVIWATDGWRLRLPDTVTESPVTAVDSIPNDMVALPKP</sequence>
<dbReference type="InterPro" id="IPR058488">
    <property type="entry name" value="DUF8175"/>
</dbReference>
<keyword evidence="1" id="KW-0732">Signal</keyword>
<dbReference type="AlphaFoldDB" id="A0A4R6P1L8"/>
<comment type="caution">
    <text evidence="3">The sequence shown here is derived from an EMBL/GenBank/DDBJ whole genome shotgun (WGS) entry which is preliminary data.</text>
</comment>
<dbReference type="PROSITE" id="PS51257">
    <property type="entry name" value="PROKAR_LIPOPROTEIN"/>
    <property type="match status" value="1"/>
</dbReference>
<dbReference type="Proteomes" id="UP000295087">
    <property type="component" value="Unassembled WGS sequence"/>
</dbReference>
<dbReference type="RefSeq" id="WP_067488268.1">
    <property type="nucleotide sequence ID" value="NZ_JBHXPO010000003.1"/>
</dbReference>